<dbReference type="GO" id="GO:0003700">
    <property type="term" value="F:DNA-binding transcription factor activity"/>
    <property type="evidence" value="ECO:0007669"/>
    <property type="project" value="InterPro"/>
</dbReference>
<dbReference type="Gene3D" id="1.10.10.10">
    <property type="entry name" value="Winged helix-like DNA-binding domain superfamily/Winged helix DNA-binding domain"/>
    <property type="match status" value="1"/>
</dbReference>
<dbReference type="InterPro" id="IPR051081">
    <property type="entry name" value="HTH_MetalResp_TranReg"/>
</dbReference>
<dbReference type="SMART" id="SM00418">
    <property type="entry name" value="HTH_ARSR"/>
    <property type="match status" value="1"/>
</dbReference>
<evidence type="ECO:0000256" key="3">
    <source>
        <dbReference type="ARBA" id="ARBA00023163"/>
    </source>
</evidence>
<dbReference type="GO" id="GO:0003677">
    <property type="term" value="F:DNA binding"/>
    <property type="evidence" value="ECO:0007669"/>
    <property type="project" value="UniProtKB-KW"/>
</dbReference>
<dbReference type="PANTHER" id="PTHR33154:SF18">
    <property type="entry name" value="ARSENICAL RESISTANCE OPERON REPRESSOR"/>
    <property type="match status" value="1"/>
</dbReference>
<dbReference type="SUPFAM" id="SSF46785">
    <property type="entry name" value="Winged helix' DNA-binding domain"/>
    <property type="match status" value="1"/>
</dbReference>
<dbReference type="Pfam" id="PF01022">
    <property type="entry name" value="HTH_5"/>
    <property type="match status" value="1"/>
</dbReference>
<dbReference type="OrthoDB" id="9798835at2"/>
<accession>A0A264W035</accession>
<dbReference type="PROSITE" id="PS50987">
    <property type="entry name" value="HTH_ARSR_2"/>
    <property type="match status" value="1"/>
</dbReference>
<reference evidence="5 6" key="1">
    <citation type="submission" date="2017-07" db="EMBL/GenBank/DDBJ databases">
        <title>Tetzosporium hominis gen.nov. sp.nov.</title>
        <authorList>
            <person name="Tetz G."/>
            <person name="Tetz V."/>
        </authorList>
    </citation>
    <scope>NUCLEOTIDE SEQUENCE [LARGE SCALE GENOMIC DNA]</scope>
    <source>
        <strain evidence="5 6">VT-49</strain>
    </source>
</reference>
<name>A0A264W035_9BACL</name>
<dbReference type="RefSeq" id="WP_094944601.1">
    <property type="nucleotide sequence ID" value="NZ_NOKQ01000342.1"/>
</dbReference>
<protein>
    <submittedName>
        <fullName evidence="5">Transcriptional regulator</fullName>
    </submittedName>
</protein>
<evidence type="ECO:0000256" key="2">
    <source>
        <dbReference type="ARBA" id="ARBA00023125"/>
    </source>
</evidence>
<organism evidence="5 6">
    <name type="scientific">Tetzosporium hominis</name>
    <dbReference type="NCBI Taxonomy" id="2020506"/>
    <lineage>
        <taxon>Bacteria</taxon>
        <taxon>Bacillati</taxon>
        <taxon>Bacillota</taxon>
        <taxon>Bacilli</taxon>
        <taxon>Bacillales</taxon>
        <taxon>Caryophanaceae</taxon>
        <taxon>Tetzosporium</taxon>
    </lineage>
</organism>
<feature type="domain" description="HTH arsR-type" evidence="4">
    <location>
        <begin position="5"/>
        <end position="104"/>
    </location>
</feature>
<evidence type="ECO:0000256" key="1">
    <source>
        <dbReference type="ARBA" id="ARBA00023015"/>
    </source>
</evidence>
<comment type="caution">
    <text evidence="5">The sequence shown here is derived from an EMBL/GenBank/DDBJ whole genome shotgun (WGS) entry which is preliminary data.</text>
</comment>
<proteinExistence type="predicted"/>
<dbReference type="InterPro" id="IPR036388">
    <property type="entry name" value="WH-like_DNA-bd_sf"/>
</dbReference>
<keyword evidence="6" id="KW-1185">Reference proteome</keyword>
<keyword evidence="2" id="KW-0238">DNA-binding</keyword>
<dbReference type="InterPro" id="IPR011991">
    <property type="entry name" value="ArsR-like_HTH"/>
</dbReference>
<dbReference type="PANTHER" id="PTHR33154">
    <property type="entry name" value="TRANSCRIPTIONAL REGULATOR, ARSR FAMILY"/>
    <property type="match status" value="1"/>
</dbReference>
<sequence>MQTIHHQLSVDHMSQLLKLISDPTRLTMLKVMQSNECCVCEFVEMFDISQPAISQHLKKMKDGGLVQEKRNGHWIFYSLNPNYPHAEMLQTVLDAVVSQDDRIDDLTKKGLRVSCN</sequence>
<dbReference type="AlphaFoldDB" id="A0A264W035"/>
<evidence type="ECO:0000259" key="4">
    <source>
        <dbReference type="PROSITE" id="PS50987"/>
    </source>
</evidence>
<dbReference type="Proteomes" id="UP000217065">
    <property type="component" value="Unassembled WGS sequence"/>
</dbReference>
<dbReference type="CDD" id="cd00090">
    <property type="entry name" value="HTH_ARSR"/>
    <property type="match status" value="1"/>
</dbReference>
<keyword evidence="1" id="KW-0805">Transcription regulation</keyword>
<dbReference type="InterPro" id="IPR036390">
    <property type="entry name" value="WH_DNA-bd_sf"/>
</dbReference>
<dbReference type="PRINTS" id="PR00778">
    <property type="entry name" value="HTHARSR"/>
</dbReference>
<dbReference type="InterPro" id="IPR001845">
    <property type="entry name" value="HTH_ArsR_DNA-bd_dom"/>
</dbReference>
<dbReference type="NCBIfam" id="NF033788">
    <property type="entry name" value="HTH_metalloreg"/>
    <property type="match status" value="1"/>
</dbReference>
<evidence type="ECO:0000313" key="5">
    <source>
        <dbReference type="EMBL" id="OZS76913.1"/>
    </source>
</evidence>
<evidence type="ECO:0000313" key="6">
    <source>
        <dbReference type="Proteomes" id="UP000217065"/>
    </source>
</evidence>
<keyword evidence="3" id="KW-0804">Transcription</keyword>
<dbReference type="EMBL" id="NOKQ01000342">
    <property type="protein sequence ID" value="OZS76913.1"/>
    <property type="molecule type" value="Genomic_DNA"/>
</dbReference>
<gene>
    <name evidence="5" type="ORF">CF394_14590</name>
</gene>